<protein>
    <submittedName>
        <fullName evidence="2">Uncharacterized protein</fullName>
    </submittedName>
</protein>
<dbReference type="EMBL" id="MNAD01000872">
    <property type="protein sequence ID" value="OJT09893.1"/>
    <property type="molecule type" value="Genomic_DNA"/>
</dbReference>
<name>A0A1M2VQM0_TRAPU</name>
<proteinExistence type="predicted"/>
<reference evidence="2 3" key="1">
    <citation type="submission" date="2016-10" db="EMBL/GenBank/DDBJ databases">
        <title>Genome sequence of the basidiomycete white-rot fungus Trametes pubescens.</title>
        <authorList>
            <person name="Makela M.R."/>
            <person name="Granchi Z."/>
            <person name="Peng M."/>
            <person name="De Vries R.P."/>
            <person name="Grigoriev I."/>
            <person name="Riley R."/>
            <person name="Hilden K."/>
        </authorList>
    </citation>
    <scope>NUCLEOTIDE SEQUENCE [LARGE SCALE GENOMIC DNA]</scope>
    <source>
        <strain evidence="2 3">FBCC735</strain>
    </source>
</reference>
<sequence>MSLRGGCTGDARCRLQRQHTKVVEVWRLYGVQRDSLCSWGSIPEEPVPGKAWGKPFVLPVLVQPAYDRVANQDENPERERPGEELQERRGVHVRHK</sequence>
<keyword evidence="3" id="KW-1185">Reference proteome</keyword>
<comment type="caution">
    <text evidence="2">The sequence shown here is derived from an EMBL/GenBank/DDBJ whole genome shotgun (WGS) entry which is preliminary data.</text>
</comment>
<feature type="compositionally biased region" description="Basic and acidic residues" evidence="1">
    <location>
        <begin position="75"/>
        <end position="90"/>
    </location>
</feature>
<evidence type="ECO:0000313" key="2">
    <source>
        <dbReference type="EMBL" id="OJT09893.1"/>
    </source>
</evidence>
<dbReference type="AlphaFoldDB" id="A0A1M2VQM0"/>
<dbReference type="Proteomes" id="UP000184267">
    <property type="component" value="Unassembled WGS sequence"/>
</dbReference>
<accession>A0A1M2VQM0</accession>
<evidence type="ECO:0000313" key="3">
    <source>
        <dbReference type="Proteomes" id="UP000184267"/>
    </source>
</evidence>
<gene>
    <name evidence="2" type="ORF">TRAPUB_13636</name>
</gene>
<organism evidence="2 3">
    <name type="scientific">Trametes pubescens</name>
    <name type="common">White-rot fungus</name>
    <dbReference type="NCBI Taxonomy" id="154538"/>
    <lineage>
        <taxon>Eukaryota</taxon>
        <taxon>Fungi</taxon>
        <taxon>Dikarya</taxon>
        <taxon>Basidiomycota</taxon>
        <taxon>Agaricomycotina</taxon>
        <taxon>Agaricomycetes</taxon>
        <taxon>Polyporales</taxon>
        <taxon>Polyporaceae</taxon>
        <taxon>Trametes</taxon>
    </lineage>
</organism>
<feature type="region of interest" description="Disordered" evidence="1">
    <location>
        <begin position="68"/>
        <end position="96"/>
    </location>
</feature>
<evidence type="ECO:0000256" key="1">
    <source>
        <dbReference type="SAM" id="MobiDB-lite"/>
    </source>
</evidence>